<comment type="caution">
    <text evidence="1">The sequence shown here is derived from an EMBL/GenBank/DDBJ whole genome shotgun (WGS) entry which is preliminary data.</text>
</comment>
<keyword evidence="2" id="KW-1185">Reference proteome</keyword>
<sequence>MTEVVLEQSFDITDEEDSFNAGYVWNNKRKTNPHLKKSK</sequence>
<gene>
    <name evidence="1" type="ORF">HNP81_001735</name>
</gene>
<proteinExistence type="predicted"/>
<reference evidence="1 2" key="1">
    <citation type="submission" date="2020-08" db="EMBL/GenBank/DDBJ databases">
        <title>Genomic Encyclopedia of Type Strains, Phase IV (KMG-IV): sequencing the most valuable type-strain genomes for metagenomic binning, comparative biology and taxonomic classification.</title>
        <authorList>
            <person name="Goeker M."/>
        </authorList>
    </citation>
    <scope>NUCLEOTIDE SEQUENCE [LARGE SCALE GENOMIC DNA]</scope>
    <source>
        <strain evidence="1 2">DSM 105481</strain>
    </source>
</reference>
<dbReference type="EMBL" id="JACJHX010000004">
    <property type="protein sequence ID" value="MBA9026450.1"/>
    <property type="molecule type" value="Genomic_DNA"/>
</dbReference>
<dbReference type="Proteomes" id="UP000626697">
    <property type="component" value="Unassembled WGS sequence"/>
</dbReference>
<protein>
    <submittedName>
        <fullName evidence="1">Uncharacterized protein</fullName>
    </submittedName>
</protein>
<organism evidence="1 2">
    <name type="scientific">Peribacillus huizhouensis</name>
    <dbReference type="NCBI Taxonomy" id="1501239"/>
    <lineage>
        <taxon>Bacteria</taxon>
        <taxon>Bacillati</taxon>
        <taxon>Bacillota</taxon>
        <taxon>Bacilli</taxon>
        <taxon>Bacillales</taxon>
        <taxon>Bacillaceae</taxon>
        <taxon>Peribacillus</taxon>
    </lineage>
</organism>
<accession>A0ABR6CN87</accession>
<evidence type="ECO:0000313" key="2">
    <source>
        <dbReference type="Proteomes" id="UP000626697"/>
    </source>
</evidence>
<name>A0ABR6CN87_9BACI</name>
<evidence type="ECO:0000313" key="1">
    <source>
        <dbReference type="EMBL" id="MBA9026450.1"/>
    </source>
</evidence>